<dbReference type="InterPro" id="IPR057345">
    <property type="entry name" value="Ig-like_TAF2"/>
</dbReference>
<keyword evidence="7" id="KW-0539">Nucleus</keyword>
<dbReference type="GO" id="GO:0005669">
    <property type="term" value="C:transcription factor TFIID complex"/>
    <property type="evidence" value="ECO:0007669"/>
    <property type="project" value="InterPro"/>
</dbReference>
<evidence type="ECO:0000256" key="1">
    <source>
        <dbReference type="ARBA" id="ARBA00004123"/>
    </source>
</evidence>
<evidence type="ECO:0000256" key="7">
    <source>
        <dbReference type="ARBA" id="ARBA00023242"/>
    </source>
</evidence>
<dbReference type="GO" id="GO:0003682">
    <property type="term" value="F:chromatin binding"/>
    <property type="evidence" value="ECO:0007669"/>
    <property type="project" value="TreeGrafter"/>
</dbReference>
<keyword evidence="4" id="KW-0805">Transcription regulation</keyword>
<dbReference type="CDD" id="cd09839">
    <property type="entry name" value="M1_like_TAF2"/>
    <property type="match status" value="1"/>
</dbReference>
<keyword evidence="6" id="KW-0804">Transcription</keyword>
<feature type="compositionally biased region" description="Low complexity" evidence="11">
    <location>
        <begin position="1390"/>
        <end position="1409"/>
    </location>
</feature>
<dbReference type="FunFam" id="1.10.390.10:FF:000011">
    <property type="entry name" value="Transcription initiation factor TFIID subunit"/>
    <property type="match status" value="1"/>
</dbReference>
<feature type="domain" description="Bromo" evidence="12">
    <location>
        <begin position="1216"/>
        <end position="1288"/>
    </location>
</feature>
<evidence type="ECO:0000256" key="5">
    <source>
        <dbReference type="ARBA" id="ARBA00023117"/>
    </source>
</evidence>
<dbReference type="PRINTS" id="PR00503">
    <property type="entry name" value="BROMODOMAIN"/>
</dbReference>
<comment type="similarity">
    <text evidence="2">Belongs to the TAF2 family.</text>
</comment>
<feature type="region of interest" description="Disordered" evidence="11">
    <location>
        <begin position="1024"/>
        <end position="1055"/>
    </location>
</feature>
<evidence type="ECO:0000259" key="12">
    <source>
        <dbReference type="PROSITE" id="PS50014"/>
    </source>
</evidence>
<gene>
    <name evidence="13" type="ORF">BDZ90DRAFT_254689</name>
</gene>
<evidence type="ECO:0000256" key="8">
    <source>
        <dbReference type="ARBA" id="ARBA00025346"/>
    </source>
</evidence>
<evidence type="ECO:0000256" key="4">
    <source>
        <dbReference type="ARBA" id="ARBA00023015"/>
    </source>
</evidence>
<comment type="subcellular location">
    <subcellularLocation>
        <location evidence="1">Nucleus</location>
    </subcellularLocation>
</comment>
<dbReference type="InterPro" id="IPR042097">
    <property type="entry name" value="Aminopeptidase_N-like_N_sf"/>
</dbReference>
<dbReference type="Pfam" id="PF25316">
    <property type="entry name" value="TAF2_3rd"/>
    <property type="match status" value="1"/>
</dbReference>
<organism evidence="13 14">
    <name type="scientific">Jaminaea rosea</name>
    <dbReference type="NCBI Taxonomy" id="1569628"/>
    <lineage>
        <taxon>Eukaryota</taxon>
        <taxon>Fungi</taxon>
        <taxon>Dikarya</taxon>
        <taxon>Basidiomycota</taxon>
        <taxon>Ustilaginomycotina</taxon>
        <taxon>Exobasidiomycetes</taxon>
        <taxon>Microstromatales</taxon>
        <taxon>Microstromatales incertae sedis</taxon>
        <taxon>Jaminaea</taxon>
    </lineage>
</organism>
<evidence type="ECO:0000256" key="3">
    <source>
        <dbReference type="ARBA" id="ARBA00017363"/>
    </source>
</evidence>
<evidence type="ECO:0000256" key="9">
    <source>
        <dbReference type="ARBA" id="ARBA00076306"/>
    </source>
</evidence>
<protein>
    <recommendedName>
        <fullName evidence="3">Transcription initiation factor TFIID subunit 2</fullName>
    </recommendedName>
    <alternativeName>
        <fullName evidence="9">TBP-associated factor 2</fullName>
    </alternativeName>
</protein>
<dbReference type="InterPro" id="IPR036427">
    <property type="entry name" value="Bromodomain-like_sf"/>
</dbReference>
<feature type="domain" description="Bromo" evidence="12">
    <location>
        <begin position="1482"/>
        <end position="1552"/>
    </location>
</feature>
<dbReference type="Gene3D" id="1.20.920.10">
    <property type="entry name" value="Bromodomain-like"/>
    <property type="match status" value="3"/>
</dbReference>
<dbReference type="SMART" id="SM00297">
    <property type="entry name" value="BROMO"/>
    <property type="match status" value="2"/>
</dbReference>
<feature type="region of interest" description="Disordered" evidence="11">
    <location>
        <begin position="1700"/>
        <end position="1740"/>
    </location>
</feature>
<dbReference type="STRING" id="1569628.A0A316UL66"/>
<dbReference type="GO" id="GO:0000976">
    <property type="term" value="F:transcription cis-regulatory region binding"/>
    <property type="evidence" value="ECO:0007669"/>
    <property type="project" value="TreeGrafter"/>
</dbReference>
<accession>A0A316UL66</accession>
<dbReference type="EMBL" id="KZ819673">
    <property type="protein sequence ID" value="PWN26026.1"/>
    <property type="molecule type" value="Genomic_DNA"/>
</dbReference>
<dbReference type="SUPFAM" id="SSF47370">
    <property type="entry name" value="Bromodomain"/>
    <property type="match status" value="3"/>
</dbReference>
<dbReference type="GO" id="GO:0006367">
    <property type="term" value="P:transcription initiation at RNA polymerase II promoter"/>
    <property type="evidence" value="ECO:0007669"/>
    <property type="project" value="TreeGrafter"/>
</dbReference>
<sequence length="1740" mass="189487">MAAPSSSTLTPSPRGFTVSHQKVALELGLDDGAILGGYTDITIIPTDRNLRTVYLNSRQCRISAVTCSGHKADFALRDDLTGVGIADSRDVHLFPSLKRKLYAFASDGQGGELSIALPAEVQSSLTGTIDAPTPGGGSTLDLAPINLRIHYTLHDPIDGIHRVTPSAEAPWRQAHLYTSPTCFDFSRCWVPCVDSLWERNTWEFEFVVPAKKDGQEVVVACAGDLVERVTHPHHSGKVIYSFVQAAPTSVHHIAFAAGCFEVIDLGAATKPVTTGSSGGRKAVAAATAVDDASEVQLLAFCLPGREADVPSSCRVVRQALDFYSREFGSYPFGSYKLIFVEDTVTDVHNAASMGVFSSDLLHPASVIDQALETRQHLSHALATQWVGINIIQRTWSDTWLINGLNLYIAGLFWRRLMGNNEYRFRLRKDCDRVCAWDIGMPPLCQTGAIEPPDASLLPFINLKAPLVLHILDRRLCKAGASLGLGRVIPKVFLQAITGELPNNSLSTSSFLRTCRKVSGVDLRIFVDQWIYGSGCPRFFINSHFNRKKLTIEIHVRQESPSWQFAQYRPELAAGSNPVKLFDGQMTIRIHEADGRPYEHVLDIRQPQKRFDVPFNTKYKRVRRNTKRFQARQAAAVAAAEGDRDAAEAIGMIDLGFSLALWENEEQRETWKVADWTEDDEDIMSQAAYEWIRMDSEFEWIASLHVDQPDFMWVSQLQRDRDVVAQLQAVQALAQMPNAISSSMLTRTVLVHKYFYRIRTEACHALVNCAIPQLGYLGLFHLLMLFRTSFCIDVPADKTDAGSGALDMVCIPRANDFSDPAEYFVKRAMVHAISRVRNERGRTLPQVKRLLVNLLRYNDNSTNRFADDHYVAGLISTLASAFVPVESPAFGGFVPANEDPDARDDTVLFESSCAEVARLQELDKLVPSFHNVVSLACLDWHAAMVLSQQLPLDLALFLSYTQQGSFTPLRIAALNHLLILSGLKHRVVVRYLFSVLQTDESRLVKRSLAKAICEGLAIAVALGDVSGSSSSSSRTGDTLLEESYGSDAQAADRAREKEMEGALRSLRREVGRSAAVREGFLGALLAADVDSEERWALIKLAELLFKPAEEQELPLEQELKVRARVAPAVTNNDTNNEDGAPSAVSKIKLVSRTEPASPAAATPARVAFEEADLPAEPARKPAPTLKVKKPKPVAQAQAAGMTHADLTACRNALKKLQTNKNAPLFVNPVDPVRDGAPDYHKVIRDPMDLSTMGNKLEAGLYADRFAFEKDFELLVRNAKTYTPDPRAFVWKAADALEKSFQALWARTNKTLEQAAAKARGEAQETTPIEVSASATPSAGDTMAPPPVPARSTAIASPIAPVAVASPAPAPAPSSSAAATSTPKPLGLKLKLKSKSSAADSPSAASSSPAPAEKKAPPAPRPVAQLNGSDNANVSSPAAATSSPASTSSSYTPIDPGPDPIPLSLNEPLRPHLKQCRTLLANLRKIPESILFVSPVDAAIAPGYYDVVHHPMDLSTIETMLNDGQYKTMDAFARDVEQVWSNAYIYADLTAVSYAEVLRAAFRKREWPRALIRRLDYAEKRALQGLMGKMKTRAEAGLFWQSVADIVAVLPHYFDVVPREKARDLGMISEKIKASPTLSAASSGDAAPADGANASAYYTGVADVAADVALMLSNARGFNVGNEAVLGMVDEFEKTWNREWKSTMAQLEAGPSASGTGGAGGNKKRKEERADSAGAAGKKAKS</sequence>
<dbReference type="PANTHER" id="PTHR15137:SF9">
    <property type="entry name" value="TRANSCRIPTION INITIATION FACTOR TFIID SUBUNIT 2"/>
    <property type="match status" value="1"/>
</dbReference>
<dbReference type="Pfam" id="PF25577">
    <property type="entry name" value="TPR_TAF2_C"/>
    <property type="match status" value="1"/>
</dbReference>
<reference evidence="13 14" key="1">
    <citation type="journal article" date="2018" name="Mol. Biol. Evol.">
        <title>Broad Genomic Sampling Reveals a Smut Pathogenic Ancestry of the Fungal Clade Ustilaginomycotina.</title>
        <authorList>
            <person name="Kijpornyongpan T."/>
            <person name="Mondo S.J."/>
            <person name="Barry K."/>
            <person name="Sandor L."/>
            <person name="Lee J."/>
            <person name="Lipzen A."/>
            <person name="Pangilinan J."/>
            <person name="LaButti K."/>
            <person name="Hainaut M."/>
            <person name="Henrissat B."/>
            <person name="Grigoriev I.V."/>
            <person name="Spatafora J.W."/>
            <person name="Aime M.C."/>
        </authorList>
    </citation>
    <scope>NUCLEOTIDE SEQUENCE [LARGE SCALE GENOMIC DNA]</scope>
    <source>
        <strain evidence="13 14">MCA 5214</strain>
    </source>
</reference>
<dbReference type="PANTHER" id="PTHR15137">
    <property type="entry name" value="TRANSCRIPTION INITIATION FACTOR TFIID"/>
    <property type="match status" value="1"/>
</dbReference>
<proteinExistence type="inferred from homology"/>
<dbReference type="GO" id="GO:0016251">
    <property type="term" value="F:RNA polymerase II general transcription initiation factor activity"/>
    <property type="evidence" value="ECO:0007669"/>
    <property type="project" value="TreeGrafter"/>
</dbReference>
<feature type="region of interest" description="Disordered" evidence="11">
    <location>
        <begin position="1390"/>
        <end position="1465"/>
    </location>
</feature>
<keyword evidence="5 10" id="KW-0103">Bromodomain</keyword>
<feature type="compositionally biased region" description="Low complexity" evidence="11">
    <location>
        <begin position="1433"/>
        <end position="1448"/>
    </location>
</feature>
<dbReference type="Pfam" id="PF00439">
    <property type="entry name" value="Bromodomain"/>
    <property type="match status" value="2"/>
</dbReference>
<keyword evidence="14" id="KW-1185">Reference proteome</keyword>
<feature type="compositionally biased region" description="Low complexity" evidence="11">
    <location>
        <begin position="1731"/>
        <end position="1740"/>
    </location>
</feature>
<dbReference type="InterPro" id="IPR057991">
    <property type="entry name" value="TPR_TAF2_C"/>
</dbReference>
<feature type="region of interest" description="Disordered" evidence="11">
    <location>
        <begin position="1314"/>
        <end position="1350"/>
    </location>
</feature>
<dbReference type="Gene3D" id="2.60.40.1730">
    <property type="entry name" value="tricorn interacting facor f3 domain"/>
    <property type="match status" value="1"/>
</dbReference>
<dbReference type="InterPro" id="IPR037813">
    <property type="entry name" value="TAF2"/>
</dbReference>
<dbReference type="InterPro" id="IPR027268">
    <property type="entry name" value="Peptidase_M4/M1_CTD_sf"/>
</dbReference>
<dbReference type="RefSeq" id="XP_025360638.1">
    <property type="nucleotide sequence ID" value="XM_025507832.1"/>
</dbReference>
<dbReference type="PROSITE" id="PS50014">
    <property type="entry name" value="BROMODOMAIN_2"/>
    <property type="match status" value="2"/>
</dbReference>
<dbReference type="SUPFAM" id="SSF63737">
    <property type="entry name" value="Leukotriene A4 hydrolase N-terminal domain"/>
    <property type="match status" value="1"/>
</dbReference>
<dbReference type="CDD" id="cd04369">
    <property type="entry name" value="Bromodomain"/>
    <property type="match status" value="2"/>
</dbReference>
<dbReference type="PROSITE" id="PS00633">
    <property type="entry name" value="BROMODOMAIN_1"/>
    <property type="match status" value="2"/>
</dbReference>
<dbReference type="InterPro" id="IPR018359">
    <property type="entry name" value="Bromodomain_CS"/>
</dbReference>
<dbReference type="OrthoDB" id="308861at2759"/>
<dbReference type="GeneID" id="37029655"/>
<feature type="region of interest" description="Disordered" evidence="11">
    <location>
        <begin position="1363"/>
        <end position="1382"/>
    </location>
</feature>
<evidence type="ECO:0000256" key="6">
    <source>
        <dbReference type="ARBA" id="ARBA00023163"/>
    </source>
</evidence>
<evidence type="ECO:0000256" key="2">
    <source>
        <dbReference type="ARBA" id="ARBA00010937"/>
    </source>
</evidence>
<evidence type="ECO:0000313" key="13">
    <source>
        <dbReference type="EMBL" id="PWN26026.1"/>
    </source>
</evidence>
<evidence type="ECO:0000313" key="14">
    <source>
        <dbReference type="Proteomes" id="UP000245884"/>
    </source>
</evidence>
<comment type="function">
    <text evidence="8">Functions as a component of the DNA-binding general transcription factor complex TFIID. Binding of TFIID to a promoter (with or without TATA element) is the initial step in pre-initiation complex (PIC) formation. TFIID plays a key role in the regulation of gene expression by RNA polymerase II through different activities such as transcription activator interaction, core promoter recognition and selectivity, TFIIA and TFIIB interaction, chromatin modification (histone acetylation by TAF1), facilitation of DNA opening and initiation of transcription.</text>
</comment>
<dbReference type="GO" id="GO:0006325">
    <property type="term" value="P:chromatin organization"/>
    <property type="evidence" value="ECO:0007669"/>
    <property type="project" value="UniProtKB-ARBA"/>
</dbReference>
<dbReference type="SUPFAM" id="SSF55486">
    <property type="entry name" value="Metalloproteases ('zincins'), catalytic domain"/>
    <property type="match status" value="1"/>
</dbReference>
<dbReference type="Gene3D" id="1.10.390.10">
    <property type="entry name" value="Neutral Protease Domain 2"/>
    <property type="match status" value="1"/>
</dbReference>
<feature type="compositionally biased region" description="Polar residues" evidence="11">
    <location>
        <begin position="1322"/>
        <end position="1337"/>
    </location>
</feature>
<dbReference type="Proteomes" id="UP000245884">
    <property type="component" value="Unassembled WGS sequence"/>
</dbReference>
<evidence type="ECO:0000256" key="11">
    <source>
        <dbReference type="SAM" id="MobiDB-lite"/>
    </source>
</evidence>
<evidence type="ECO:0000256" key="10">
    <source>
        <dbReference type="PROSITE-ProRule" id="PRU00035"/>
    </source>
</evidence>
<dbReference type="InterPro" id="IPR001487">
    <property type="entry name" value="Bromodomain"/>
</dbReference>
<name>A0A316UL66_9BASI</name>